<keyword evidence="7" id="KW-1185">Reference proteome</keyword>
<dbReference type="RefSeq" id="WP_066189678.1">
    <property type="nucleotide sequence ID" value="NZ_JARMMB010000015.1"/>
</dbReference>
<reference evidence="6 7" key="1">
    <citation type="journal article" date="2010" name="Int. J. Syst. Evol. Microbiol.">
        <title>Bacillus horneckiae sp. nov., isolated from a spacecraft-assembly clean room.</title>
        <authorList>
            <person name="Vaishampayan P."/>
            <person name="Probst A."/>
            <person name="Krishnamurthi S."/>
            <person name="Ghosh S."/>
            <person name="Osman S."/>
            <person name="McDowall A."/>
            <person name="Ruckmani A."/>
            <person name="Mayilraj S."/>
            <person name="Venkateswaran K."/>
        </authorList>
    </citation>
    <scope>NUCLEOTIDE SEQUENCE [LARGE SCALE GENOMIC DNA]</scope>
    <source>
        <strain evidence="7">1PO1SC</strain>
    </source>
</reference>
<evidence type="ECO:0000313" key="7">
    <source>
        <dbReference type="Proteomes" id="UP000233343"/>
    </source>
</evidence>
<dbReference type="GO" id="GO:0016787">
    <property type="term" value="F:hydrolase activity"/>
    <property type="evidence" value="ECO:0007669"/>
    <property type="project" value="UniProtKB-KW"/>
</dbReference>
<organism evidence="6 7">
    <name type="scientific">Cytobacillus horneckiae</name>
    <dbReference type="NCBI Taxonomy" id="549687"/>
    <lineage>
        <taxon>Bacteria</taxon>
        <taxon>Bacillati</taxon>
        <taxon>Bacillota</taxon>
        <taxon>Bacilli</taxon>
        <taxon>Bacillales</taxon>
        <taxon>Bacillaceae</taxon>
        <taxon>Cytobacillus</taxon>
    </lineage>
</organism>
<dbReference type="Gene3D" id="1.10.246.130">
    <property type="match status" value="1"/>
</dbReference>
<dbReference type="InterPro" id="IPR051792">
    <property type="entry name" value="GGT_bact"/>
</dbReference>
<evidence type="ECO:0000313" key="6">
    <source>
        <dbReference type="EMBL" id="PKG28229.1"/>
    </source>
</evidence>
<evidence type="ECO:0000256" key="4">
    <source>
        <dbReference type="ARBA" id="ARBA00023145"/>
    </source>
</evidence>
<dbReference type="InterPro" id="IPR043138">
    <property type="entry name" value="GGT_lsub"/>
</dbReference>
<comment type="similarity">
    <text evidence="1">Belongs to the gamma-glutamyltransferase family.</text>
</comment>
<dbReference type="SUPFAM" id="SSF56235">
    <property type="entry name" value="N-terminal nucleophile aminohydrolases (Ntn hydrolases)"/>
    <property type="match status" value="1"/>
</dbReference>
<sequence length="540" mass="60133">MKKRNLILILISLVVVLGVCINWFLKEEGNQSVQKKPAKENGEYGVSASHPLAVEVGMKVLKDGGNAVDAAIAVSYALAVVEPYASGVGGGGEMLVYKDGKAPFIQQYREMAPLSSNSRKTDSGVPGFVKGMADIHEEEGKLSFESIMNQVIPLAEEGFKVDDQLEYRFKTALKSRIDEDKAKPFFIDGRPIEEGDTLVQKELADTLRAIRDEGEAAFYHGELTDSLADQHDGFKRSDFGKYTSQRMEAVKGEFMGYDVWSAAPPFSGLTVVQTLQMAEKVLEETEFENEPAFVQAVGEISKIAYEERLYNIGDLDYSYLDMDEVTSTEYTDELLEGREKIFKSNQLNDTEAERKDLAHTTHFVVVDQDGMMVSATNTLGNFFGTGEYVEEGFFLNNALTNYSQNEKSPNTFEPGKRPRSFIAPTILINNKEVIGIGSPGGRRIPSAIAQSILYHTVFGDSLQDAIERPRFYMENDEIQMEPGFDRKTYSELQDRGYEVIINNNTSFFGSVHALSYNKETLSIDGGADSRRNGKWEAQSN</sequence>
<dbReference type="Gene3D" id="3.60.20.40">
    <property type="match status" value="1"/>
</dbReference>
<dbReference type="InterPro" id="IPR029055">
    <property type="entry name" value="Ntn_hydrolases_N"/>
</dbReference>
<accession>A0A2N0ZFE2</accession>
<dbReference type="GO" id="GO:0016740">
    <property type="term" value="F:transferase activity"/>
    <property type="evidence" value="ECO:0007669"/>
    <property type="project" value="UniProtKB-KW"/>
</dbReference>
<dbReference type="PANTHER" id="PTHR43199:SF1">
    <property type="entry name" value="GLUTATHIONE HYDROLASE PROENZYME"/>
    <property type="match status" value="1"/>
</dbReference>
<dbReference type="Proteomes" id="UP000233343">
    <property type="component" value="Unassembled WGS sequence"/>
</dbReference>
<evidence type="ECO:0000256" key="1">
    <source>
        <dbReference type="ARBA" id="ARBA00009381"/>
    </source>
</evidence>
<evidence type="ECO:0000256" key="3">
    <source>
        <dbReference type="ARBA" id="ARBA00022801"/>
    </source>
</evidence>
<evidence type="ECO:0000256" key="2">
    <source>
        <dbReference type="ARBA" id="ARBA00022679"/>
    </source>
</evidence>
<keyword evidence="2 6" id="KW-0808">Transferase</keyword>
<protein>
    <submittedName>
        <fullName evidence="6">Gamma-glutamyltransferase</fullName>
    </submittedName>
</protein>
<gene>
    <name evidence="6" type="ORF">CWS20_13530</name>
</gene>
<proteinExistence type="inferred from homology"/>
<keyword evidence="3" id="KW-0378">Hydrolase</keyword>
<comment type="caution">
    <text evidence="6">The sequence shown here is derived from an EMBL/GenBank/DDBJ whole genome shotgun (WGS) entry which is preliminary data.</text>
</comment>
<feature type="transmembrane region" description="Helical" evidence="5">
    <location>
        <begin position="7"/>
        <end position="25"/>
    </location>
</feature>
<keyword evidence="5" id="KW-0812">Transmembrane</keyword>
<evidence type="ECO:0000256" key="5">
    <source>
        <dbReference type="SAM" id="Phobius"/>
    </source>
</evidence>
<dbReference type="PRINTS" id="PR01210">
    <property type="entry name" value="GGTRANSPTASE"/>
</dbReference>
<dbReference type="AlphaFoldDB" id="A0A2N0ZFE2"/>
<dbReference type="Pfam" id="PF01019">
    <property type="entry name" value="G_glu_transpept"/>
    <property type="match status" value="1"/>
</dbReference>
<dbReference type="EMBL" id="PISD01000030">
    <property type="protein sequence ID" value="PKG28229.1"/>
    <property type="molecule type" value="Genomic_DNA"/>
</dbReference>
<keyword evidence="4" id="KW-0865">Zymogen</keyword>
<name>A0A2N0ZFE2_9BACI</name>
<dbReference type="InterPro" id="IPR043137">
    <property type="entry name" value="GGT_ssub_C"/>
</dbReference>
<keyword evidence="5" id="KW-0472">Membrane</keyword>
<keyword evidence="5" id="KW-1133">Transmembrane helix</keyword>
<dbReference type="PANTHER" id="PTHR43199">
    <property type="entry name" value="GLUTATHIONE HYDROLASE"/>
    <property type="match status" value="1"/>
</dbReference>